<evidence type="ECO:0000313" key="3">
    <source>
        <dbReference type="Proteomes" id="UP000327236"/>
    </source>
</evidence>
<dbReference type="EMBL" id="JBBVUL010000011">
    <property type="protein sequence ID" value="MEL0565520.1"/>
    <property type="molecule type" value="Genomic_DNA"/>
</dbReference>
<dbReference type="EMBL" id="VYWW01000006">
    <property type="protein sequence ID" value="KAA9323752.1"/>
    <property type="molecule type" value="Genomic_DNA"/>
</dbReference>
<proteinExistence type="predicted"/>
<reference evidence="2 4" key="2">
    <citation type="submission" date="2024-04" db="EMBL/GenBank/DDBJ databases">
        <title>Three lactobacilli isolated from voided urine samples from females with type 2 diabetes.</title>
        <authorList>
            <person name="Kula A."/>
            <person name="Stegman N."/>
            <person name="Putonti C."/>
        </authorList>
    </citation>
    <scope>NUCLEOTIDE SEQUENCE [LARGE SCALE GENOMIC DNA]</scope>
    <source>
        <strain evidence="2 4">1855</strain>
    </source>
</reference>
<dbReference type="OrthoDB" id="2081604at2"/>
<dbReference type="Proteomes" id="UP000327236">
    <property type="component" value="Unassembled WGS sequence"/>
</dbReference>
<dbReference type="Proteomes" id="UP001385848">
    <property type="component" value="Unassembled WGS sequence"/>
</dbReference>
<name>A0A5N1IDQ8_LACJE</name>
<protein>
    <submittedName>
        <fullName evidence="1">Tetracycline resistance protein</fullName>
    </submittedName>
</protein>
<evidence type="ECO:0000313" key="2">
    <source>
        <dbReference type="EMBL" id="MEL0565520.1"/>
    </source>
</evidence>
<evidence type="ECO:0000313" key="1">
    <source>
        <dbReference type="EMBL" id="KAA9323752.1"/>
    </source>
</evidence>
<sequence>MYSPLLDTVTGVIPKSEIGRGAEMFDLLINISGSLGVAISDVLREESVAVLKSYFGK</sequence>
<dbReference type="KEGG" id="lje:BUE77_00370"/>
<comment type="caution">
    <text evidence="1">The sequence shown here is derived from an EMBL/GenBank/DDBJ whole genome shotgun (WGS) entry which is preliminary data.</text>
</comment>
<gene>
    <name evidence="2" type="ORF">AAC431_06245</name>
    <name evidence="1" type="ORF">F6H94_01980</name>
</gene>
<reference evidence="1 3" key="1">
    <citation type="submission" date="2019-09" db="EMBL/GenBank/DDBJ databases">
        <title>Draft genome sequence assemblies of isolates from the urinary tract.</title>
        <authorList>
            <person name="Mores C.R."/>
            <person name="Putonti C."/>
            <person name="Wolfe A.J."/>
        </authorList>
    </citation>
    <scope>NUCLEOTIDE SEQUENCE [LARGE SCALE GENOMIC DNA]</scope>
    <source>
        <strain evidence="1 3">UMB246</strain>
    </source>
</reference>
<accession>A0A5N1IDQ8</accession>
<evidence type="ECO:0000313" key="4">
    <source>
        <dbReference type="Proteomes" id="UP001385848"/>
    </source>
</evidence>
<dbReference type="GeneID" id="31742150"/>
<organism evidence="1 3">
    <name type="scientific">Lactobacillus jensenii</name>
    <dbReference type="NCBI Taxonomy" id="109790"/>
    <lineage>
        <taxon>Bacteria</taxon>
        <taxon>Bacillati</taxon>
        <taxon>Bacillota</taxon>
        <taxon>Bacilli</taxon>
        <taxon>Lactobacillales</taxon>
        <taxon>Lactobacillaceae</taxon>
        <taxon>Lactobacillus</taxon>
    </lineage>
</organism>
<keyword evidence="4" id="KW-1185">Reference proteome</keyword>
<dbReference type="RefSeq" id="WP_006585443.1">
    <property type="nucleotide sequence ID" value="NZ_CATOUV010000001.1"/>
</dbReference>
<dbReference type="AlphaFoldDB" id="A0A5N1IDQ8"/>